<reference evidence="1" key="1">
    <citation type="submission" date="2019-04" db="EMBL/GenBank/DDBJ databases">
        <title>Microbes associate with the intestines of laboratory mice.</title>
        <authorList>
            <person name="Navarre W."/>
            <person name="Wong E."/>
            <person name="Huang K."/>
            <person name="Tropini C."/>
            <person name="Ng K."/>
            <person name="Yu B."/>
        </authorList>
    </citation>
    <scope>NUCLEOTIDE SEQUENCE</scope>
    <source>
        <strain evidence="1">NM01_1-7b</strain>
    </source>
</reference>
<evidence type="ECO:0000313" key="1">
    <source>
        <dbReference type="EMBL" id="TGY97700.1"/>
    </source>
</evidence>
<organism evidence="1 2">
    <name type="scientific">Petralouisia muris</name>
    <dbReference type="NCBI Taxonomy" id="3032872"/>
    <lineage>
        <taxon>Bacteria</taxon>
        <taxon>Bacillati</taxon>
        <taxon>Bacillota</taxon>
        <taxon>Clostridia</taxon>
        <taxon>Lachnospirales</taxon>
        <taxon>Lachnospiraceae</taxon>
        <taxon>Petralouisia</taxon>
    </lineage>
</organism>
<sequence>MVKKICKIKTKKVVFDFSDSDLEIRRNKEEQYLIEYVSIIVALNKKQDANFFLVFSIHYSELLDEFTRNDSIYIIIKNREGSLR</sequence>
<dbReference type="Proteomes" id="UP000304953">
    <property type="component" value="Unassembled WGS sequence"/>
</dbReference>
<proteinExistence type="predicted"/>
<gene>
    <name evidence="1" type="ORF">E5329_03600</name>
</gene>
<protein>
    <submittedName>
        <fullName evidence="1">Uncharacterized protein</fullName>
    </submittedName>
</protein>
<dbReference type="EMBL" id="SRYA01000005">
    <property type="protein sequence ID" value="TGY97700.1"/>
    <property type="molecule type" value="Genomic_DNA"/>
</dbReference>
<accession>A0AC61S167</accession>
<evidence type="ECO:0000313" key="2">
    <source>
        <dbReference type="Proteomes" id="UP000304953"/>
    </source>
</evidence>
<keyword evidence="2" id="KW-1185">Reference proteome</keyword>
<comment type="caution">
    <text evidence="1">The sequence shown here is derived from an EMBL/GenBank/DDBJ whole genome shotgun (WGS) entry which is preliminary data.</text>
</comment>
<name>A0AC61S167_9FIRM</name>